<evidence type="ECO:0000313" key="2">
    <source>
        <dbReference type="EMBL" id="EJU02504.1"/>
    </source>
</evidence>
<evidence type="ECO:0000256" key="1">
    <source>
        <dbReference type="SAM" id="MobiDB-lite"/>
    </source>
</evidence>
<accession>M5G198</accession>
<evidence type="ECO:0000313" key="3">
    <source>
        <dbReference type="Proteomes" id="UP000030653"/>
    </source>
</evidence>
<dbReference type="GeneID" id="63687749"/>
<dbReference type="EMBL" id="JH795862">
    <property type="protein sequence ID" value="EJU02504.1"/>
    <property type="molecule type" value="Genomic_DNA"/>
</dbReference>
<reference evidence="2 3" key="1">
    <citation type="journal article" date="2012" name="Science">
        <title>The Paleozoic origin of enzymatic lignin decomposition reconstructed from 31 fungal genomes.</title>
        <authorList>
            <person name="Floudas D."/>
            <person name="Binder M."/>
            <person name="Riley R."/>
            <person name="Barry K."/>
            <person name="Blanchette R.A."/>
            <person name="Henrissat B."/>
            <person name="Martinez A.T."/>
            <person name="Otillar R."/>
            <person name="Spatafora J.W."/>
            <person name="Yadav J.S."/>
            <person name="Aerts A."/>
            <person name="Benoit I."/>
            <person name="Boyd A."/>
            <person name="Carlson A."/>
            <person name="Copeland A."/>
            <person name="Coutinho P.M."/>
            <person name="de Vries R.P."/>
            <person name="Ferreira P."/>
            <person name="Findley K."/>
            <person name="Foster B."/>
            <person name="Gaskell J."/>
            <person name="Glotzer D."/>
            <person name="Gorecki P."/>
            <person name="Heitman J."/>
            <person name="Hesse C."/>
            <person name="Hori C."/>
            <person name="Igarashi K."/>
            <person name="Jurgens J.A."/>
            <person name="Kallen N."/>
            <person name="Kersten P."/>
            <person name="Kohler A."/>
            <person name="Kuees U."/>
            <person name="Kumar T.K.A."/>
            <person name="Kuo A."/>
            <person name="LaButti K."/>
            <person name="Larrondo L.F."/>
            <person name="Lindquist E."/>
            <person name="Ling A."/>
            <person name="Lombard V."/>
            <person name="Lucas S."/>
            <person name="Lundell T."/>
            <person name="Martin R."/>
            <person name="McLaughlin D.J."/>
            <person name="Morgenstern I."/>
            <person name="Morin E."/>
            <person name="Murat C."/>
            <person name="Nagy L.G."/>
            <person name="Nolan M."/>
            <person name="Ohm R.A."/>
            <person name="Patyshakuliyeva A."/>
            <person name="Rokas A."/>
            <person name="Ruiz-Duenas F.J."/>
            <person name="Sabat G."/>
            <person name="Salamov A."/>
            <person name="Samejima M."/>
            <person name="Schmutz J."/>
            <person name="Slot J.C."/>
            <person name="St John F."/>
            <person name="Stenlid J."/>
            <person name="Sun H."/>
            <person name="Sun S."/>
            <person name="Syed K."/>
            <person name="Tsang A."/>
            <person name="Wiebenga A."/>
            <person name="Young D."/>
            <person name="Pisabarro A."/>
            <person name="Eastwood D.C."/>
            <person name="Martin F."/>
            <person name="Cullen D."/>
            <person name="Grigoriev I.V."/>
            <person name="Hibbett D.S."/>
        </authorList>
    </citation>
    <scope>NUCLEOTIDE SEQUENCE [LARGE SCALE GENOMIC DNA]</scope>
    <source>
        <strain evidence="2 3">DJM-731 SS1</strain>
    </source>
</reference>
<gene>
    <name evidence="2" type="ORF">DACRYDRAFT_22125</name>
</gene>
<dbReference type="AlphaFoldDB" id="M5G198"/>
<feature type="compositionally biased region" description="Polar residues" evidence="1">
    <location>
        <begin position="1"/>
        <end position="15"/>
    </location>
</feature>
<dbReference type="RefSeq" id="XP_040629398.1">
    <property type="nucleotide sequence ID" value="XM_040772687.1"/>
</dbReference>
<proteinExistence type="predicted"/>
<sequence length="121" mass="12694">MATNTPTSMPMTVISSPLAGGSSDYGGSPLRRETGSTVTAAQSSKVARELSGAAVVRSDDQLTISTSAGADHSGHTVTRTAQLREQDAGFLQGDELSEILPPDYHVAVEQRANRNRAVRNP</sequence>
<name>M5G198_DACPD</name>
<feature type="region of interest" description="Disordered" evidence="1">
    <location>
        <begin position="1"/>
        <end position="43"/>
    </location>
</feature>
<protein>
    <submittedName>
        <fullName evidence="2">Uncharacterized protein</fullName>
    </submittedName>
</protein>
<keyword evidence="3" id="KW-1185">Reference proteome</keyword>
<organism evidence="2 3">
    <name type="scientific">Dacryopinax primogenitus (strain DJM 731)</name>
    <name type="common">Brown rot fungus</name>
    <dbReference type="NCBI Taxonomy" id="1858805"/>
    <lineage>
        <taxon>Eukaryota</taxon>
        <taxon>Fungi</taxon>
        <taxon>Dikarya</taxon>
        <taxon>Basidiomycota</taxon>
        <taxon>Agaricomycotina</taxon>
        <taxon>Dacrymycetes</taxon>
        <taxon>Dacrymycetales</taxon>
        <taxon>Dacrymycetaceae</taxon>
        <taxon>Dacryopinax</taxon>
    </lineage>
</organism>
<dbReference type="Proteomes" id="UP000030653">
    <property type="component" value="Unassembled WGS sequence"/>
</dbReference>
<dbReference type="HOGENOM" id="CLU_2037985_0_0_1"/>